<dbReference type="InterPro" id="IPR055415">
    <property type="entry name" value="LD_SV2"/>
</dbReference>
<sequence>MAERMGGAPDPQTTSTIAGDDWYARRVTGETFEHVAFLDVDFTEVATEGATFTECVFRGCRFNASVHTGSAFVNCTFRRTSLFDATFTRAKLTGTMFDRCTFGALKVEGGDWSFTGLPGADLRGSVFRGVRMREADLTGAKCQGAQFRDTDLSGASVYGSSFETGDLRGSDLSAFDPTEVKLRDAVISFDQAVVLAMALGLDVRAE</sequence>
<feature type="domain" description="SV2A/B/C luminal" evidence="1">
    <location>
        <begin position="32"/>
        <end position="102"/>
    </location>
</feature>
<dbReference type="RefSeq" id="WP_212015226.1">
    <property type="nucleotide sequence ID" value="NZ_JAAFYZ010000128.1"/>
</dbReference>
<accession>A0ABS5KYJ9</accession>
<reference evidence="2 3" key="1">
    <citation type="submission" date="2020-02" db="EMBL/GenBank/DDBJ databases">
        <title>Acidophilic actinobacteria isolated from forest soil.</title>
        <authorList>
            <person name="Golinska P."/>
        </authorList>
    </citation>
    <scope>NUCLEOTIDE SEQUENCE [LARGE SCALE GENOMIC DNA]</scope>
    <source>
        <strain evidence="2 3">NL8</strain>
    </source>
</reference>
<name>A0ABS5KYJ9_9ACTN</name>
<dbReference type="Pfam" id="PF00805">
    <property type="entry name" value="Pentapeptide"/>
    <property type="match status" value="1"/>
</dbReference>
<dbReference type="InterPro" id="IPR001646">
    <property type="entry name" value="5peptide_repeat"/>
</dbReference>
<gene>
    <name evidence="2" type="ORF">KGQ19_30165</name>
</gene>
<dbReference type="PANTHER" id="PTHR14136">
    <property type="entry name" value="BTB_POZ DOMAIN-CONTAINING PROTEIN KCTD9"/>
    <property type="match status" value="1"/>
</dbReference>
<proteinExistence type="predicted"/>
<keyword evidence="3" id="KW-1185">Reference proteome</keyword>
<evidence type="ECO:0000259" key="1">
    <source>
        <dbReference type="Pfam" id="PF23894"/>
    </source>
</evidence>
<organism evidence="2 3">
    <name type="scientific">Catenulispora pinistramenti</name>
    <dbReference type="NCBI Taxonomy" id="2705254"/>
    <lineage>
        <taxon>Bacteria</taxon>
        <taxon>Bacillati</taxon>
        <taxon>Actinomycetota</taxon>
        <taxon>Actinomycetes</taxon>
        <taxon>Catenulisporales</taxon>
        <taxon>Catenulisporaceae</taxon>
        <taxon>Catenulispora</taxon>
    </lineage>
</organism>
<dbReference type="InterPro" id="IPR051082">
    <property type="entry name" value="Pentapeptide-BTB/POZ_domain"/>
</dbReference>
<dbReference type="SUPFAM" id="SSF141571">
    <property type="entry name" value="Pentapeptide repeat-like"/>
    <property type="match status" value="1"/>
</dbReference>
<dbReference type="EMBL" id="JAAFYZ010000128">
    <property type="protein sequence ID" value="MBS2551142.1"/>
    <property type="molecule type" value="Genomic_DNA"/>
</dbReference>
<dbReference type="PANTHER" id="PTHR14136:SF17">
    <property type="entry name" value="BTB_POZ DOMAIN-CONTAINING PROTEIN KCTD9"/>
    <property type="match status" value="1"/>
</dbReference>
<dbReference type="Proteomes" id="UP000730482">
    <property type="component" value="Unassembled WGS sequence"/>
</dbReference>
<evidence type="ECO:0000313" key="3">
    <source>
        <dbReference type="Proteomes" id="UP000730482"/>
    </source>
</evidence>
<dbReference type="Pfam" id="PF23894">
    <property type="entry name" value="LD_SV2"/>
    <property type="match status" value="1"/>
</dbReference>
<comment type="caution">
    <text evidence="2">The sequence shown here is derived from an EMBL/GenBank/DDBJ whole genome shotgun (WGS) entry which is preliminary data.</text>
</comment>
<evidence type="ECO:0000313" key="2">
    <source>
        <dbReference type="EMBL" id="MBS2551142.1"/>
    </source>
</evidence>
<dbReference type="Gene3D" id="2.160.20.80">
    <property type="entry name" value="E3 ubiquitin-protein ligase SopA"/>
    <property type="match status" value="1"/>
</dbReference>
<protein>
    <submittedName>
        <fullName evidence="2">Pentapeptide repeat-containing protein</fullName>
    </submittedName>
</protein>